<evidence type="ECO:0000313" key="1">
    <source>
        <dbReference type="EMBL" id="KRN51465.1"/>
    </source>
</evidence>
<name>A0A0R2HEG5_9FIRM</name>
<evidence type="ECO:0000313" key="2">
    <source>
        <dbReference type="Proteomes" id="UP000051841"/>
    </source>
</evidence>
<organism evidence="1 2">
    <name type="scientific">Kandleria vitulina DSM 20405</name>
    <dbReference type="NCBI Taxonomy" id="1410657"/>
    <lineage>
        <taxon>Bacteria</taxon>
        <taxon>Bacillati</taxon>
        <taxon>Bacillota</taxon>
        <taxon>Erysipelotrichia</taxon>
        <taxon>Erysipelotrichales</taxon>
        <taxon>Coprobacillaceae</taxon>
        <taxon>Kandleria</taxon>
    </lineage>
</organism>
<protein>
    <submittedName>
        <fullName evidence="1">Uncharacterized protein</fullName>
    </submittedName>
</protein>
<dbReference type="Proteomes" id="UP000051841">
    <property type="component" value="Unassembled WGS sequence"/>
</dbReference>
<accession>A0A0R2HEG5</accession>
<comment type="caution">
    <text evidence="1">The sequence shown here is derived from an EMBL/GenBank/DDBJ whole genome shotgun (WGS) entry which is preliminary data.</text>
</comment>
<dbReference type="PATRIC" id="fig|1410657.5.peg.84"/>
<reference evidence="1 2" key="1">
    <citation type="journal article" date="2015" name="Genome Announc.">
        <title>Expanding the biotechnology potential of lactobacilli through comparative genomics of 213 strains and associated genera.</title>
        <authorList>
            <person name="Sun Z."/>
            <person name="Harris H.M."/>
            <person name="McCann A."/>
            <person name="Guo C."/>
            <person name="Argimon S."/>
            <person name="Zhang W."/>
            <person name="Yang X."/>
            <person name="Jeffery I.B."/>
            <person name="Cooney J.C."/>
            <person name="Kagawa T.F."/>
            <person name="Liu W."/>
            <person name="Song Y."/>
            <person name="Salvetti E."/>
            <person name="Wrobel A."/>
            <person name="Rasinkangas P."/>
            <person name="Parkhill J."/>
            <person name="Rea M.C."/>
            <person name="O'Sullivan O."/>
            <person name="Ritari J."/>
            <person name="Douillard F.P."/>
            <person name="Paul Ross R."/>
            <person name="Yang R."/>
            <person name="Briner A.E."/>
            <person name="Felis G.E."/>
            <person name="de Vos W.M."/>
            <person name="Barrangou R."/>
            <person name="Klaenhammer T.R."/>
            <person name="Caufield P.W."/>
            <person name="Cui Y."/>
            <person name="Zhang H."/>
            <person name="O'Toole P.W."/>
        </authorList>
    </citation>
    <scope>NUCLEOTIDE SEQUENCE [LARGE SCALE GENOMIC DNA]</scope>
    <source>
        <strain evidence="1 2">DSM 20405</strain>
    </source>
</reference>
<dbReference type="EMBL" id="JQBL01000001">
    <property type="protein sequence ID" value="KRN51465.1"/>
    <property type="molecule type" value="Genomic_DNA"/>
</dbReference>
<proteinExistence type="predicted"/>
<dbReference type="AlphaFoldDB" id="A0A0R2HEG5"/>
<keyword evidence="2" id="KW-1185">Reference proteome</keyword>
<gene>
    <name evidence="1" type="ORF">IV49_GL000082</name>
</gene>
<sequence length="121" mass="14370">MGKRFMIGLLLFCVLIAFSLIQDPAKQVKQLIRFHYYTSVIEGSERYLYFGKDYYKSGIVSHQQFHVKDQGSYMIKRKCHQIYLILRKGGKTTSFLVNMKHNQCPEHFTSLHSHVRYVLKY</sequence>